<evidence type="ECO:0000313" key="1">
    <source>
        <dbReference type="EMBL" id="CAA9298493.1"/>
    </source>
</evidence>
<reference evidence="1" key="1">
    <citation type="submission" date="2020-02" db="EMBL/GenBank/DDBJ databases">
        <authorList>
            <person name="Meier V. D."/>
        </authorList>
    </citation>
    <scope>NUCLEOTIDE SEQUENCE</scope>
    <source>
        <strain evidence="1">AVDCRST_MAG26</strain>
    </source>
</reference>
<gene>
    <name evidence="1" type="ORF">AVDCRST_MAG26-4620</name>
</gene>
<sequence>CAGAYRGRFLTSNRVRSDWWTPAVRPGAASRTLIGRREPPG</sequence>
<dbReference type="EMBL" id="CADCTK010001108">
    <property type="protein sequence ID" value="CAA9298493.1"/>
    <property type="molecule type" value="Genomic_DNA"/>
</dbReference>
<protein>
    <submittedName>
        <fullName evidence="1">Uncharacterized protein</fullName>
    </submittedName>
</protein>
<feature type="non-terminal residue" evidence="1">
    <location>
        <position position="1"/>
    </location>
</feature>
<accession>A0A6J4K8S0</accession>
<dbReference type="AlphaFoldDB" id="A0A6J4K8S0"/>
<proteinExistence type="predicted"/>
<feature type="non-terminal residue" evidence="1">
    <location>
        <position position="41"/>
    </location>
</feature>
<name>A0A6J4K8S0_9CHLR</name>
<organism evidence="1">
    <name type="scientific">uncultured Chloroflexia bacterium</name>
    <dbReference type="NCBI Taxonomy" id="1672391"/>
    <lineage>
        <taxon>Bacteria</taxon>
        <taxon>Bacillati</taxon>
        <taxon>Chloroflexota</taxon>
        <taxon>Chloroflexia</taxon>
        <taxon>environmental samples</taxon>
    </lineage>
</organism>